<evidence type="ECO:0000256" key="4">
    <source>
        <dbReference type="ARBA" id="ARBA00022679"/>
    </source>
</evidence>
<evidence type="ECO:0000256" key="1">
    <source>
        <dbReference type="ARBA" id="ARBA00004286"/>
    </source>
</evidence>
<proteinExistence type="predicted"/>
<accession>A0AAV9CZZ6</accession>
<dbReference type="PROSITE" id="PS50868">
    <property type="entry name" value="POST_SET"/>
    <property type="match status" value="1"/>
</dbReference>
<dbReference type="AlphaFoldDB" id="A0AAV9CZZ6"/>
<evidence type="ECO:0000256" key="2">
    <source>
        <dbReference type="ARBA" id="ARBA00022454"/>
    </source>
</evidence>
<dbReference type="Gene3D" id="2.30.280.10">
    <property type="entry name" value="SRA-YDG"/>
    <property type="match status" value="1"/>
</dbReference>
<dbReference type="InterPro" id="IPR046341">
    <property type="entry name" value="SET_dom_sf"/>
</dbReference>
<dbReference type="PROSITE" id="PS50867">
    <property type="entry name" value="PRE_SET"/>
    <property type="match status" value="1"/>
</dbReference>
<dbReference type="GO" id="GO:0042054">
    <property type="term" value="F:histone methyltransferase activity"/>
    <property type="evidence" value="ECO:0007669"/>
    <property type="project" value="InterPro"/>
</dbReference>
<dbReference type="SUPFAM" id="SSF82199">
    <property type="entry name" value="SET domain"/>
    <property type="match status" value="1"/>
</dbReference>
<dbReference type="PANTHER" id="PTHR45660:SF13">
    <property type="entry name" value="HISTONE-LYSINE N-METHYLTRANSFERASE SETMAR"/>
    <property type="match status" value="1"/>
</dbReference>
<feature type="region of interest" description="Disordered" evidence="9">
    <location>
        <begin position="33"/>
        <end position="127"/>
    </location>
</feature>
<feature type="compositionally biased region" description="Basic residues" evidence="9">
    <location>
        <begin position="78"/>
        <end position="87"/>
    </location>
</feature>
<dbReference type="InterPro" id="IPR003105">
    <property type="entry name" value="SRA_YDG"/>
</dbReference>
<dbReference type="SMART" id="SM00468">
    <property type="entry name" value="PreSET"/>
    <property type="match status" value="1"/>
</dbReference>
<dbReference type="GO" id="GO:0003690">
    <property type="term" value="F:double-stranded DNA binding"/>
    <property type="evidence" value="ECO:0007669"/>
    <property type="project" value="TreeGrafter"/>
</dbReference>
<dbReference type="InterPro" id="IPR007728">
    <property type="entry name" value="Pre-SET_dom"/>
</dbReference>
<dbReference type="GO" id="GO:0005634">
    <property type="term" value="C:nucleus"/>
    <property type="evidence" value="ECO:0007669"/>
    <property type="project" value="UniProtKB-SubCell"/>
</dbReference>
<dbReference type="InterPro" id="IPR051357">
    <property type="entry name" value="H3K9_HMTase_SUVAR3-9"/>
</dbReference>
<dbReference type="SMART" id="SM00317">
    <property type="entry name" value="SET"/>
    <property type="match status" value="1"/>
</dbReference>
<evidence type="ECO:0000256" key="6">
    <source>
        <dbReference type="ARBA" id="ARBA00022853"/>
    </source>
</evidence>
<dbReference type="PANTHER" id="PTHR45660">
    <property type="entry name" value="HISTONE-LYSINE N-METHYLTRANSFERASE SETMAR"/>
    <property type="match status" value="1"/>
</dbReference>
<keyword evidence="6" id="KW-0156">Chromatin regulator</keyword>
<dbReference type="InterPro" id="IPR015947">
    <property type="entry name" value="PUA-like_sf"/>
</dbReference>
<dbReference type="PROSITE" id="PS51015">
    <property type="entry name" value="YDG"/>
    <property type="match status" value="1"/>
</dbReference>
<organism evidence="14 15">
    <name type="scientific">Acorus calamus</name>
    <name type="common">Sweet flag</name>
    <dbReference type="NCBI Taxonomy" id="4465"/>
    <lineage>
        <taxon>Eukaryota</taxon>
        <taxon>Viridiplantae</taxon>
        <taxon>Streptophyta</taxon>
        <taxon>Embryophyta</taxon>
        <taxon>Tracheophyta</taxon>
        <taxon>Spermatophyta</taxon>
        <taxon>Magnoliopsida</taxon>
        <taxon>Liliopsida</taxon>
        <taxon>Acoraceae</taxon>
        <taxon>Acorus</taxon>
    </lineage>
</organism>
<dbReference type="PROSITE" id="PS50280">
    <property type="entry name" value="SET"/>
    <property type="match status" value="1"/>
</dbReference>
<evidence type="ECO:0000259" key="12">
    <source>
        <dbReference type="PROSITE" id="PS50868"/>
    </source>
</evidence>
<dbReference type="FunFam" id="2.30.280.10:FF:000003">
    <property type="entry name" value="Histone-lysine N-methyltransferase, H3 lysine-9 specific SUVH5"/>
    <property type="match status" value="1"/>
</dbReference>
<evidence type="ECO:0000256" key="3">
    <source>
        <dbReference type="ARBA" id="ARBA00022603"/>
    </source>
</evidence>
<evidence type="ECO:0000256" key="8">
    <source>
        <dbReference type="PROSITE-ProRule" id="PRU00358"/>
    </source>
</evidence>
<dbReference type="EMBL" id="JAUJYO010000016">
    <property type="protein sequence ID" value="KAK1294069.1"/>
    <property type="molecule type" value="Genomic_DNA"/>
</dbReference>
<name>A0AAV9CZZ6_ACOCL</name>
<reference evidence="14" key="2">
    <citation type="submission" date="2023-06" db="EMBL/GenBank/DDBJ databases">
        <authorList>
            <person name="Ma L."/>
            <person name="Liu K.-W."/>
            <person name="Li Z."/>
            <person name="Hsiao Y.-Y."/>
            <person name="Qi Y."/>
            <person name="Fu T."/>
            <person name="Tang G."/>
            <person name="Zhang D."/>
            <person name="Sun W.-H."/>
            <person name="Liu D.-K."/>
            <person name="Li Y."/>
            <person name="Chen G.-Z."/>
            <person name="Liu X.-D."/>
            <person name="Liao X.-Y."/>
            <person name="Jiang Y.-T."/>
            <person name="Yu X."/>
            <person name="Hao Y."/>
            <person name="Huang J."/>
            <person name="Zhao X.-W."/>
            <person name="Ke S."/>
            <person name="Chen Y.-Y."/>
            <person name="Wu W.-L."/>
            <person name="Hsu J.-L."/>
            <person name="Lin Y.-F."/>
            <person name="Huang M.-D."/>
            <person name="Li C.-Y."/>
            <person name="Huang L."/>
            <person name="Wang Z.-W."/>
            <person name="Zhao X."/>
            <person name="Zhong W.-Y."/>
            <person name="Peng D.-H."/>
            <person name="Ahmad S."/>
            <person name="Lan S."/>
            <person name="Zhang J.-S."/>
            <person name="Tsai W.-C."/>
            <person name="Van De Peer Y."/>
            <person name="Liu Z.-J."/>
        </authorList>
    </citation>
    <scope>NUCLEOTIDE SEQUENCE</scope>
    <source>
        <strain evidence="14">CP</strain>
        <tissue evidence="14">Leaves</tissue>
    </source>
</reference>
<sequence length="659" mass="73191">MDNQGDVLDVKPIRCLTPFFPAYAFSQVAPPDGSSVGPGMNPLPPFTQPAMFATPESQRRPISSKTPKSSNGGAGSSRTRKTARKRTVDRPVSSRSFPQPTPISSFRLQDAEGSSEGRTRQSKRYKSVENVDDGFTFSLADGGDRGPVGEVMKTFDALRRRLLQLEDAKDMSPGVSRRPDLKAGNIMMTRGLRATKGKRIGGIPGIEVGDLFFFRIEMCLVGLHTPVQGGIDYMTSKFDDGEEPIAISIVTSGGYEDEDDDPNILIYTGQGGSTYREGKQADDQKLERGNLALERSLRRGNLVRVTRGVRDLTTPAGRIYFYDGLYKVQQLWMDKGKTGFNIYKYKLERVPGQPNGLLVWKLTQQWRDNPPSRGNVILPDISSGAESIPVILVNELDDERGPAHFTYSVKVNYPNNYVPIAPRHGCACSSVCIPGDPDCACSQKNDGDLPYSSTGFLVSHKSMLYECGASCPCSVSCRNRVTQRGIRLQFEVFKTSNKGWGLRSWDPIRAGTFICEFTGQVLDEIKGMDGDEVDDNEYIFEANNIDEKALGWNYIPELLGESRTDDLNDGAKPFSFYIDAGKMGNMSRFMNHSCSPNVFWQPVLHDHNDEQYPHIMFFALRHIPPMTELTYDYGLGQTNPGSRKMKKCLCGSTSCRGEF</sequence>
<feature type="domain" description="SET" evidence="10">
    <location>
        <begin position="488"/>
        <end position="634"/>
    </location>
</feature>
<dbReference type="InterPro" id="IPR003616">
    <property type="entry name" value="Post-SET_dom"/>
</dbReference>
<dbReference type="SUPFAM" id="SSF88697">
    <property type="entry name" value="PUA domain-like"/>
    <property type="match status" value="1"/>
</dbReference>
<keyword evidence="15" id="KW-1185">Reference proteome</keyword>
<keyword evidence="7 8" id="KW-0539">Nucleus</keyword>
<gene>
    <name evidence="14" type="primary">SUVH1</name>
    <name evidence="14" type="ORF">QJS10_CPA16g01228</name>
</gene>
<dbReference type="InterPro" id="IPR025794">
    <property type="entry name" value="H3-K9-MeTrfase_plant"/>
</dbReference>
<dbReference type="InterPro" id="IPR001214">
    <property type="entry name" value="SET_dom"/>
</dbReference>
<dbReference type="Proteomes" id="UP001180020">
    <property type="component" value="Unassembled WGS sequence"/>
</dbReference>
<evidence type="ECO:0000313" key="14">
    <source>
        <dbReference type="EMBL" id="KAK1294069.1"/>
    </source>
</evidence>
<keyword evidence="2" id="KW-0158">Chromosome</keyword>
<dbReference type="InterPro" id="IPR036987">
    <property type="entry name" value="SRA-YDG_sf"/>
</dbReference>
<dbReference type="SMART" id="SM00466">
    <property type="entry name" value="SRA"/>
    <property type="match status" value="1"/>
</dbReference>
<evidence type="ECO:0000256" key="5">
    <source>
        <dbReference type="ARBA" id="ARBA00022691"/>
    </source>
</evidence>
<dbReference type="PROSITE" id="PS51575">
    <property type="entry name" value="SAM_MT43_SUVAR39_2"/>
    <property type="match status" value="1"/>
</dbReference>
<protein>
    <submittedName>
        <fullName evidence="14">Histone-lysine N-methyltransferase, H3 lysine-9 specific SUVH1</fullName>
    </submittedName>
</protein>
<comment type="caution">
    <text evidence="14">The sequence shown here is derived from an EMBL/GenBank/DDBJ whole genome shotgun (WGS) entry which is preliminary data.</text>
</comment>
<feature type="domain" description="Pre-SET" evidence="11">
    <location>
        <begin position="424"/>
        <end position="485"/>
    </location>
</feature>
<evidence type="ECO:0000259" key="11">
    <source>
        <dbReference type="PROSITE" id="PS50867"/>
    </source>
</evidence>
<feature type="compositionally biased region" description="Polar residues" evidence="9">
    <location>
        <begin position="93"/>
        <end position="107"/>
    </location>
</feature>
<dbReference type="Pfam" id="PF00856">
    <property type="entry name" value="SET"/>
    <property type="match status" value="1"/>
</dbReference>
<evidence type="ECO:0000313" key="15">
    <source>
        <dbReference type="Proteomes" id="UP001180020"/>
    </source>
</evidence>
<evidence type="ECO:0000256" key="9">
    <source>
        <dbReference type="SAM" id="MobiDB-lite"/>
    </source>
</evidence>
<keyword evidence="3" id="KW-0489">Methyltransferase</keyword>
<evidence type="ECO:0000256" key="7">
    <source>
        <dbReference type="ARBA" id="ARBA00023242"/>
    </source>
</evidence>
<evidence type="ECO:0000259" key="13">
    <source>
        <dbReference type="PROSITE" id="PS51015"/>
    </source>
</evidence>
<comment type="subcellular location">
    <subcellularLocation>
        <location evidence="1">Chromosome</location>
    </subcellularLocation>
    <subcellularLocation>
        <location evidence="8">Nucleus</location>
    </subcellularLocation>
</comment>
<keyword evidence="4" id="KW-0808">Transferase</keyword>
<dbReference type="Pfam" id="PF02182">
    <property type="entry name" value="SAD_SRA"/>
    <property type="match status" value="1"/>
</dbReference>
<dbReference type="GO" id="GO:0005694">
    <property type="term" value="C:chromosome"/>
    <property type="evidence" value="ECO:0007669"/>
    <property type="project" value="UniProtKB-SubCell"/>
</dbReference>
<feature type="compositionally biased region" description="Polar residues" evidence="9">
    <location>
        <begin position="60"/>
        <end position="71"/>
    </location>
</feature>
<keyword evidence="5" id="KW-0949">S-adenosyl-L-methionine</keyword>
<dbReference type="Pfam" id="PF05033">
    <property type="entry name" value="Pre-SET"/>
    <property type="match status" value="1"/>
</dbReference>
<dbReference type="GO" id="GO:0032259">
    <property type="term" value="P:methylation"/>
    <property type="evidence" value="ECO:0007669"/>
    <property type="project" value="UniProtKB-KW"/>
</dbReference>
<feature type="domain" description="YDG" evidence="13">
    <location>
        <begin position="201"/>
        <end position="349"/>
    </location>
</feature>
<dbReference type="Gene3D" id="2.170.270.10">
    <property type="entry name" value="SET domain"/>
    <property type="match status" value="1"/>
</dbReference>
<evidence type="ECO:0000259" key="10">
    <source>
        <dbReference type="PROSITE" id="PS50280"/>
    </source>
</evidence>
<feature type="domain" description="Post-SET" evidence="12">
    <location>
        <begin position="644"/>
        <end position="657"/>
    </location>
</feature>
<dbReference type="GO" id="GO:0008270">
    <property type="term" value="F:zinc ion binding"/>
    <property type="evidence" value="ECO:0007669"/>
    <property type="project" value="InterPro"/>
</dbReference>
<reference evidence="14" key="1">
    <citation type="journal article" date="2023" name="Nat. Commun.">
        <title>Diploid and tetraploid genomes of Acorus and the evolution of monocots.</title>
        <authorList>
            <person name="Ma L."/>
            <person name="Liu K.W."/>
            <person name="Li Z."/>
            <person name="Hsiao Y.Y."/>
            <person name="Qi Y."/>
            <person name="Fu T."/>
            <person name="Tang G.D."/>
            <person name="Zhang D."/>
            <person name="Sun W.H."/>
            <person name="Liu D.K."/>
            <person name="Li Y."/>
            <person name="Chen G.Z."/>
            <person name="Liu X.D."/>
            <person name="Liao X.Y."/>
            <person name="Jiang Y.T."/>
            <person name="Yu X."/>
            <person name="Hao Y."/>
            <person name="Huang J."/>
            <person name="Zhao X.W."/>
            <person name="Ke S."/>
            <person name="Chen Y.Y."/>
            <person name="Wu W.L."/>
            <person name="Hsu J.L."/>
            <person name="Lin Y.F."/>
            <person name="Huang M.D."/>
            <person name="Li C.Y."/>
            <person name="Huang L."/>
            <person name="Wang Z.W."/>
            <person name="Zhao X."/>
            <person name="Zhong W.Y."/>
            <person name="Peng D.H."/>
            <person name="Ahmad S."/>
            <person name="Lan S."/>
            <person name="Zhang J.S."/>
            <person name="Tsai W.C."/>
            <person name="Van de Peer Y."/>
            <person name="Liu Z.J."/>
        </authorList>
    </citation>
    <scope>NUCLEOTIDE SEQUENCE</scope>
    <source>
        <strain evidence="14">CP</strain>
    </source>
</reference>